<dbReference type="PANTHER" id="PTHR43289">
    <property type="entry name" value="MITOGEN-ACTIVATED PROTEIN KINASE KINASE KINASE 20-RELATED"/>
    <property type="match status" value="1"/>
</dbReference>
<dbReference type="InterPro" id="IPR011009">
    <property type="entry name" value="Kinase-like_dom_sf"/>
</dbReference>
<protein>
    <submittedName>
        <fullName evidence="9">Protein kinase</fullName>
    </submittedName>
</protein>
<organism evidence="9 10">
    <name type="scientific">Salinithrix halophila</name>
    <dbReference type="NCBI Taxonomy" id="1485204"/>
    <lineage>
        <taxon>Bacteria</taxon>
        <taxon>Bacillati</taxon>
        <taxon>Bacillota</taxon>
        <taxon>Bacilli</taxon>
        <taxon>Bacillales</taxon>
        <taxon>Thermoactinomycetaceae</taxon>
        <taxon>Salinithrix</taxon>
    </lineage>
</organism>
<gene>
    <name evidence="9" type="ORF">ACFOUO_06005</name>
</gene>
<proteinExistence type="predicted"/>
<keyword evidence="1" id="KW-0808">Transferase</keyword>
<feature type="region of interest" description="Disordered" evidence="6">
    <location>
        <begin position="293"/>
        <end position="320"/>
    </location>
</feature>
<feature type="binding site" evidence="5">
    <location>
        <position position="41"/>
    </location>
    <ligand>
        <name>ATP</name>
        <dbReference type="ChEBI" id="CHEBI:30616"/>
    </ligand>
</feature>
<dbReference type="GO" id="GO:0016301">
    <property type="term" value="F:kinase activity"/>
    <property type="evidence" value="ECO:0007669"/>
    <property type="project" value="UniProtKB-KW"/>
</dbReference>
<dbReference type="Pfam" id="PF00069">
    <property type="entry name" value="Pkinase"/>
    <property type="match status" value="1"/>
</dbReference>
<dbReference type="CDD" id="cd14014">
    <property type="entry name" value="STKc_PknB_like"/>
    <property type="match status" value="1"/>
</dbReference>
<keyword evidence="3 9" id="KW-0418">Kinase</keyword>
<evidence type="ECO:0000256" key="2">
    <source>
        <dbReference type="ARBA" id="ARBA00022741"/>
    </source>
</evidence>
<evidence type="ECO:0000256" key="6">
    <source>
        <dbReference type="SAM" id="MobiDB-lite"/>
    </source>
</evidence>
<evidence type="ECO:0000259" key="8">
    <source>
        <dbReference type="PROSITE" id="PS50011"/>
    </source>
</evidence>
<evidence type="ECO:0000313" key="9">
    <source>
        <dbReference type="EMBL" id="MFC4076364.1"/>
    </source>
</evidence>
<feature type="compositionally biased region" description="Polar residues" evidence="6">
    <location>
        <begin position="420"/>
        <end position="432"/>
    </location>
</feature>
<dbReference type="PANTHER" id="PTHR43289:SF34">
    <property type="entry name" value="SERINE_THREONINE-PROTEIN KINASE YBDM-RELATED"/>
    <property type="match status" value="1"/>
</dbReference>
<feature type="region of interest" description="Disordered" evidence="6">
    <location>
        <begin position="469"/>
        <end position="502"/>
    </location>
</feature>
<keyword evidence="10" id="KW-1185">Reference proteome</keyword>
<dbReference type="EMBL" id="JBHSAP010000007">
    <property type="protein sequence ID" value="MFC4076364.1"/>
    <property type="molecule type" value="Genomic_DNA"/>
</dbReference>
<dbReference type="PROSITE" id="PS00107">
    <property type="entry name" value="PROTEIN_KINASE_ATP"/>
    <property type="match status" value="1"/>
</dbReference>
<dbReference type="Gene3D" id="3.30.200.20">
    <property type="entry name" value="Phosphorylase Kinase, domain 1"/>
    <property type="match status" value="1"/>
</dbReference>
<dbReference type="RefSeq" id="WP_380703144.1">
    <property type="nucleotide sequence ID" value="NZ_JBHSAP010000007.1"/>
</dbReference>
<sequence>MPLEGKILGGRYEILRRLGGGGMATVYLAQDQFLQRQVAVKVMNESLSHDRDFVRRFAREAKAAAIMSHSNVVNVYDVGREGSVHYMVMEYMEGASLIDLIEGRGALSEKEAVSVTIQICDGLAHAHEKGIVHRDIKPHNIMSTAGGQFKLGDFGISRLNGASTITQTGFVMGSVHYFSPEQAKGRNISHQSDLYSLGVVLFYMVTGKLPYDGEEAIAIALKHLQEPIPDPRLWKPELSEGLCHVITRSMAKSTDERYQTAEEMKADLERALTGFWQGTQPFAIPPEPEITKYGLSEGESSYSSGSIPSRMKKSGRNASRARRPWQRKRLWFAIGIALLLFIFVVNAIQGAGNDPIEAYRDPVTEQQQADTGDSEGPEEEIQTEEPEPDREKADKKPEEESAQGNPAQPPEEEKPENEGYNWQQDRPSGADNSSFRSFSRSGSGGSYDVQVDVNVPPEQQVRYDVYLSDRNGKQTVSRNNPVQVDGDGQNFTRVSFPVSSDMPDGDGIIKIRLYRIDPGSDSEVDATEYLLEQIGG</sequence>
<evidence type="ECO:0000256" key="4">
    <source>
        <dbReference type="ARBA" id="ARBA00022840"/>
    </source>
</evidence>
<keyword evidence="2 5" id="KW-0547">Nucleotide-binding</keyword>
<evidence type="ECO:0000256" key="7">
    <source>
        <dbReference type="SAM" id="Phobius"/>
    </source>
</evidence>
<dbReference type="InterPro" id="IPR000719">
    <property type="entry name" value="Prot_kinase_dom"/>
</dbReference>
<feature type="compositionally biased region" description="Polar residues" evidence="6">
    <location>
        <begin position="473"/>
        <end position="482"/>
    </location>
</feature>
<comment type="caution">
    <text evidence="9">The sequence shown here is derived from an EMBL/GenBank/DDBJ whole genome shotgun (WGS) entry which is preliminary data.</text>
</comment>
<accession>A0ABV8JK74</accession>
<name>A0ABV8JK74_9BACL</name>
<evidence type="ECO:0000256" key="5">
    <source>
        <dbReference type="PROSITE-ProRule" id="PRU10141"/>
    </source>
</evidence>
<feature type="transmembrane region" description="Helical" evidence="7">
    <location>
        <begin position="330"/>
        <end position="348"/>
    </location>
</feature>
<feature type="compositionally biased region" description="Basic residues" evidence="6">
    <location>
        <begin position="310"/>
        <end position="320"/>
    </location>
</feature>
<dbReference type="PROSITE" id="PS50011">
    <property type="entry name" value="PROTEIN_KINASE_DOM"/>
    <property type="match status" value="1"/>
</dbReference>
<feature type="compositionally biased region" description="Basic and acidic residues" evidence="6">
    <location>
        <begin position="389"/>
        <end position="399"/>
    </location>
</feature>
<feature type="domain" description="Protein kinase" evidence="8">
    <location>
        <begin position="12"/>
        <end position="283"/>
    </location>
</feature>
<dbReference type="Gene3D" id="1.10.510.10">
    <property type="entry name" value="Transferase(Phosphotransferase) domain 1"/>
    <property type="match status" value="1"/>
</dbReference>
<keyword evidence="7" id="KW-0472">Membrane</keyword>
<dbReference type="InterPro" id="IPR017441">
    <property type="entry name" value="Protein_kinase_ATP_BS"/>
</dbReference>
<keyword evidence="7" id="KW-0812">Transmembrane</keyword>
<keyword evidence="4 5" id="KW-0067">ATP-binding</keyword>
<reference evidence="10" key="1">
    <citation type="journal article" date="2019" name="Int. J. Syst. Evol. Microbiol.">
        <title>The Global Catalogue of Microorganisms (GCM) 10K type strain sequencing project: providing services to taxonomists for standard genome sequencing and annotation.</title>
        <authorList>
            <consortium name="The Broad Institute Genomics Platform"/>
            <consortium name="The Broad Institute Genome Sequencing Center for Infectious Disease"/>
            <person name="Wu L."/>
            <person name="Ma J."/>
        </authorList>
    </citation>
    <scope>NUCLEOTIDE SEQUENCE [LARGE SCALE GENOMIC DNA]</scope>
    <source>
        <strain evidence="10">IBRC-M 10813</strain>
    </source>
</reference>
<dbReference type="SUPFAM" id="SSF56112">
    <property type="entry name" value="Protein kinase-like (PK-like)"/>
    <property type="match status" value="1"/>
</dbReference>
<keyword evidence="7" id="KW-1133">Transmembrane helix</keyword>
<evidence type="ECO:0000313" key="10">
    <source>
        <dbReference type="Proteomes" id="UP001595843"/>
    </source>
</evidence>
<feature type="compositionally biased region" description="Acidic residues" evidence="6">
    <location>
        <begin position="372"/>
        <end position="388"/>
    </location>
</feature>
<dbReference type="Proteomes" id="UP001595843">
    <property type="component" value="Unassembled WGS sequence"/>
</dbReference>
<evidence type="ECO:0000256" key="1">
    <source>
        <dbReference type="ARBA" id="ARBA00022679"/>
    </source>
</evidence>
<evidence type="ECO:0000256" key="3">
    <source>
        <dbReference type="ARBA" id="ARBA00022777"/>
    </source>
</evidence>
<dbReference type="SMART" id="SM00220">
    <property type="entry name" value="S_TKc"/>
    <property type="match status" value="1"/>
</dbReference>
<feature type="region of interest" description="Disordered" evidence="6">
    <location>
        <begin position="363"/>
        <end position="456"/>
    </location>
</feature>
<feature type="compositionally biased region" description="Low complexity" evidence="6">
    <location>
        <begin position="293"/>
        <end position="306"/>
    </location>
</feature>